<dbReference type="CDD" id="cd00037">
    <property type="entry name" value="CLECT"/>
    <property type="match status" value="9"/>
</dbReference>
<dbReference type="InterPro" id="IPR001304">
    <property type="entry name" value="C-type_lectin-like"/>
</dbReference>
<feature type="region of interest" description="Disordered" evidence="2">
    <location>
        <begin position="1"/>
        <end position="27"/>
    </location>
</feature>
<evidence type="ECO:0000256" key="1">
    <source>
        <dbReference type="ARBA" id="ARBA00023157"/>
    </source>
</evidence>
<keyword evidence="1" id="KW-1015">Disulfide bond</keyword>
<keyword evidence="3" id="KW-0812">Transmembrane</keyword>
<name>A0AA89C9F0_PINIB</name>
<evidence type="ECO:0000313" key="6">
    <source>
        <dbReference type="Proteomes" id="UP001186944"/>
    </source>
</evidence>
<dbReference type="InterPro" id="IPR016186">
    <property type="entry name" value="C-type_lectin-like/link_sf"/>
</dbReference>
<accession>A0AA89C9F0</accession>
<evidence type="ECO:0000256" key="2">
    <source>
        <dbReference type="SAM" id="MobiDB-lite"/>
    </source>
</evidence>
<gene>
    <name evidence="5" type="ORF">FSP39_024902</name>
</gene>
<dbReference type="PANTHER" id="PTHR22803">
    <property type="entry name" value="MANNOSE, PHOSPHOLIPASE, LECTIN RECEPTOR RELATED"/>
    <property type="match status" value="1"/>
</dbReference>
<organism evidence="5 6">
    <name type="scientific">Pinctada imbricata</name>
    <name type="common">Atlantic pearl-oyster</name>
    <name type="synonym">Pinctada martensii</name>
    <dbReference type="NCBI Taxonomy" id="66713"/>
    <lineage>
        <taxon>Eukaryota</taxon>
        <taxon>Metazoa</taxon>
        <taxon>Spiralia</taxon>
        <taxon>Lophotrochozoa</taxon>
        <taxon>Mollusca</taxon>
        <taxon>Bivalvia</taxon>
        <taxon>Autobranchia</taxon>
        <taxon>Pteriomorphia</taxon>
        <taxon>Pterioida</taxon>
        <taxon>Pterioidea</taxon>
        <taxon>Pteriidae</taxon>
        <taxon>Pinctada</taxon>
    </lineage>
</organism>
<feature type="domain" description="C-type lectin" evidence="4">
    <location>
        <begin position="378"/>
        <end position="494"/>
    </location>
</feature>
<feature type="domain" description="C-type lectin" evidence="4">
    <location>
        <begin position="227"/>
        <end position="352"/>
    </location>
</feature>
<feature type="domain" description="C-type lectin" evidence="4">
    <location>
        <begin position="1386"/>
        <end position="1500"/>
    </location>
</feature>
<feature type="region of interest" description="Disordered" evidence="2">
    <location>
        <begin position="1739"/>
        <end position="1762"/>
    </location>
</feature>
<dbReference type="SUPFAM" id="SSF56436">
    <property type="entry name" value="C-type lectin-like"/>
    <property type="match status" value="12"/>
</dbReference>
<feature type="domain" description="C-type lectin" evidence="4">
    <location>
        <begin position="790"/>
        <end position="907"/>
    </location>
</feature>
<dbReference type="InterPro" id="IPR016187">
    <property type="entry name" value="CTDL_fold"/>
</dbReference>
<keyword evidence="6" id="KW-1185">Reference proteome</keyword>
<feature type="domain" description="C-type lectin" evidence="4">
    <location>
        <begin position="1525"/>
        <end position="1653"/>
    </location>
</feature>
<dbReference type="PROSITE" id="PS50041">
    <property type="entry name" value="C_TYPE_LECTIN_2"/>
    <property type="match status" value="11"/>
</dbReference>
<feature type="domain" description="C-type lectin" evidence="4">
    <location>
        <begin position="1086"/>
        <end position="1203"/>
    </location>
</feature>
<keyword evidence="3" id="KW-0472">Membrane</keyword>
<dbReference type="SMART" id="SM00034">
    <property type="entry name" value="CLECT"/>
    <property type="match status" value="11"/>
</dbReference>
<dbReference type="PROSITE" id="PS00615">
    <property type="entry name" value="C_TYPE_LECTIN_1"/>
    <property type="match status" value="6"/>
</dbReference>
<dbReference type="Pfam" id="PF00059">
    <property type="entry name" value="Lectin_C"/>
    <property type="match status" value="11"/>
</dbReference>
<keyword evidence="3" id="KW-1133">Transmembrane helix</keyword>
<feature type="domain" description="C-type lectin" evidence="4">
    <location>
        <begin position="513"/>
        <end position="629"/>
    </location>
</feature>
<feature type="domain" description="C-type lectin" evidence="4">
    <location>
        <begin position="87"/>
        <end position="214"/>
    </location>
</feature>
<evidence type="ECO:0000313" key="5">
    <source>
        <dbReference type="EMBL" id="KAK3106670.1"/>
    </source>
</evidence>
<reference evidence="5" key="1">
    <citation type="submission" date="2019-08" db="EMBL/GenBank/DDBJ databases">
        <title>The improved chromosome-level genome for the pearl oyster Pinctada fucata martensii using PacBio sequencing and Hi-C.</title>
        <authorList>
            <person name="Zheng Z."/>
        </authorList>
    </citation>
    <scope>NUCLEOTIDE SEQUENCE</scope>
    <source>
        <strain evidence="5">ZZ-2019</strain>
        <tissue evidence="5">Adductor muscle</tissue>
    </source>
</reference>
<evidence type="ECO:0000256" key="3">
    <source>
        <dbReference type="SAM" id="Phobius"/>
    </source>
</evidence>
<sequence>MHQITGGQGLNNQDPNSNTFVWGDGSPPNPAVTAGQQVYINANSHCVAVVKPGKLRNINCGVRHPYVCERARGIPLTCDADRGWQQYNNYCYKVHTDSQNWAQASKQCDRDGGSLVQIENEQDEIVIHDFAKNTKSPIWIGLRSMKYGTSPVSWVWTNGTTLDPTIAYWYNGRTPNLQANRINNTCVWMSNTLPDYHKSWRTDNCGSRKHYVCKRPEGVCAPGWVPHQRKCFQFNIRFKKSWRNAEAFCKAEGGHLIGIYSNTFLAFLNSYLDELRDAQISSIWIGLTDNNQDTGKFVWTAGGAPGKFQNWLHNPPPNTKSQLDCSYILTGDRSGKWRPTNNCNQQKAFICMANMGQRVRTVTTPRPQFTCPRGWRLHGGMCHLFVDHPTNWQNARTACQAKKADLATIRTPDMQTFIQSQLRGKEYWIGLSDRTREGQYFWLDESVRSKYYHWSQSNPKQPDNHNGQQNCVRIMTNGFWDDRECYAGLRYICQTVAMPFSRKCGLNWEEDPNSDWCYQFHDEQLIWSDARVVCINNHGDLASITSREEQFYIGTKVATMNSFGVWIGAQDWSKEGGWTWVDGSPFAYLNWASGQPDDFRHNEDCGAIWAQSTRWNDYPCSSRNGFICKKFSGYTVGCPQYWHQHGGACFVAIRKRLNWAQAQTLCRRNGAFLARIDSQDEQNFVRSLMPKTWNNTWEGFWIGLNDRVIDMKFQWSDGSPVLYTNWGLKEPNNWKHRREDCGMITIKSGGWNDGICTDASPGLVCRKPVTVVSITKAPENQGCSLPARGYGSYCYAIVAGQMKSWSDAQNDCIHRFHGNLATINNRYIQAFVSNYFPHNSDYFWNGMSDTQTQGTYKWISNQPVQFSYWDQSHTGNEIASCIAMRTSQPLGLWLNKNCSERHFYICESPRAGYTTPKTTPIPTSTPCPQNFTGFGGFCYKAYRFTSSKSKLTWEESRDYCRALGGDLISIHSQAEQDFVIHTLLNNSARYSGYWIGLNDRARESGHVWSDGTPTDFTTWSPHEPNDYNHNEDCVQVDMSTRKWNDNNCFFSMNYICKIARGVQIPTSVAPPTAATSAACGPGWVAYSSFCYMFATNMTKSWYDARTYCNSMGSELISIHSLDENNLIVGQATKQGRSNYWIGLNELQQHGTYLWSDNTVTDFTAWRPGEPNDAFGGERCTNFNIYGGTWNDNNCDAALPFICKRLSSSATKPVVTPAPALINGGCPNSNFVPVPKSNKCYAFVNGSKNWLDARNACRQNYQGSDIASINNINEQEFLTAHIKSYGYSMWIGLNKVNHNSKFFWQDNSQFSFENWAPNEPNSAPSGGKFVRNSEECVEMYIRVAQGPGKWNDKSCSVTRPYICQMMKNAASPVISQQGGCPSGFVSWGTSCYQYITTSTTWSSANQMCQQSSLSATLAVINDVYEDAYIQSLVGCPTCSYWIGLGDQQTSGTYSWVKNWPVYFTNWGAGEPTRAAGEGCVAITNNVWNDTDCNSNMGFVCEINTVNPPPTTPPPLGHCADSTQTIRGDYCYYFSRYKTSTWPGANYICQKLGMNLASIHDSGELNFVWNTFMNMVPMANESAKGSPAGVWIGMTKGLSDGFAWSDKTAVNYLNWNTGEPSDPLGASNEECVELYTNSGKWNDKDCFATRKYVCKGQALGITTRFKLTTQNIANLPVLTSKPNNTPQPIRPTVPVRPITNPVRPITNPVRPITNPVRPITNPILPPPTPGPTKGYPVLTFPPGGVARQQASRNSNNNSNNSSTSLSGGALAGILIACILIIIIVAFGTIFLKRRQAPPPMSPVEGIDNKMYFSSSEQSVKNSMGDADA</sequence>
<dbReference type="Proteomes" id="UP001186944">
    <property type="component" value="Unassembled WGS sequence"/>
</dbReference>
<feature type="domain" description="C-type lectin" evidence="4">
    <location>
        <begin position="645"/>
        <end position="756"/>
    </location>
</feature>
<feature type="domain" description="C-type lectin" evidence="4">
    <location>
        <begin position="1235"/>
        <end position="1363"/>
    </location>
</feature>
<dbReference type="InterPro" id="IPR050111">
    <property type="entry name" value="C-type_lectin/snaclec_domain"/>
</dbReference>
<feature type="domain" description="C-type lectin" evidence="4">
    <location>
        <begin position="934"/>
        <end position="1057"/>
    </location>
</feature>
<feature type="compositionally biased region" description="Low complexity" evidence="2">
    <location>
        <begin position="1748"/>
        <end position="1762"/>
    </location>
</feature>
<feature type="region of interest" description="Disordered" evidence="2">
    <location>
        <begin position="1676"/>
        <end position="1725"/>
    </location>
</feature>
<dbReference type="InterPro" id="IPR018378">
    <property type="entry name" value="C-type_lectin_CS"/>
</dbReference>
<feature type="transmembrane region" description="Helical" evidence="3">
    <location>
        <begin position="1767"/>
        <end position="1789"/>
    </location>
</feature>
<dbReference type="Gene3D" id="3.10.100.10">
    <property type="entry name" value="Mannose-Binding Protein A, subunit A"/>
    <property type="match status" value="12"/>
</dbReference>
<protein>
    <recommendedName>
        <fullName evidence="4">C-type lectin domain-containing protein</fullName>
    </recommendedName>
</protein>
<dbReference type="EMBL" id="VSWD01000003">
    <property type="protein sequence ID" value="KAK3106670.1"/>
    <property type="molecule type" value="Genomic_DNA"/>
</dbReference>
<feature type="compositionally biased region" description="Polar residues" evidence="2">
    <location>
        <begin position="10"/>
        <end position="20"/>
    </location>
</feature>
<proteinExistence type="predicted"/>
<comment type="caution">
    <text evidence="5">The sequence shown here is derived from an EMBL/GenBank/DDBJ whole genome shotgun (WGS) entry which is preliminary data.</text>
</comment>
<evidence type="ECO:0000259" key="4">
    <source>
        <dbReference type="PROSITE" id="PS50041"/>
    </source>
</evidence>